<gene>
    <name evidence="5" type="primary">rplY</name>
    <name evidence="5" type="synonym">ctc</name>
    <name evidence="8" type="ORF">QWY31_12145</name>
</gene>
<dbReference type="NCBIfam" id="TIGR00731">
    <property type="entry name" value="bL25_bact_ctc"/>
    <property type="match status" value="1"/>
</dbReference>
<organism evidence="8 9">
    <name type="scientific">Shiella aurantiaca</name>
    <dbReference type="NCBI Taxonomy" id="3058365"/>
    <lineage>
        <taxon>Bacteria</taxon>
        <taxon>Pseudomonadati</taxon>
        <taxon>Bacteroidota</taxon>
        <taxon>Cytophagia</taxon>
        <taxon>Cytophagales</taxon>
        <taxon>Shiellaceae</taxon>
        <taxon>Shiella</taxon>
    </lineage>
</organism>
<keyword evidence="3 5" id="KW-0689">Ribosomal protein</keyword>
<evidence type="ECO:0000313" key="8">
    <source>
        <dbReference type="EMBL" id="MDN4166256.1"/>
    </source>
</evidence>
<comment type="function">
    <text evidence="5">This is one of the proteins that binds to the 5S RNA in the ribosome where it forms part of the central protuberance.</text>
</comment>
<dbReference type="CDD" id="cd00495">
    <property type="entry name" value="Ribosomal_L25_TL5_CTC"/>
    <property type="match status" value="1"/>
</dbReference>
<dbReference type="InterPro" id="IPR001021">
    <property type="entry name" value="Ribosomal_bL25_long"/>
</dbReference>
<dbReference type="Pfam" id="PF14693">
    <property type="entry name" value="Ribosomal_TL5_C"/>
    <property type="match status" value="1"/>
</dbReference>
<evidence type="ECO:0000256" key="4">
    <source>
        <dbReference type="ARBA" id="ARBA00023274"/>
    </source>
</evidence>
<evidence type="ECO:0000256" key="1">
    <source>
        <dbReference type="ARBA" id="ARBA00022730"/>
    </source>
</evidence>
<comment type="similarity">
    <text evidence="5">Belongs to the bacterial ribosomal protein bL25 family. CTC subfamily.</text>
</comment>
<sequence>MKTVEIIGFKRANLGKKESADLRAAGNVPCVLYGGSEQIHFYSPMILFRDLVYTPEARMVKLNVEGAEFDAILQDIQFHPVNEVILHADFLLLNDKKEIKMDIPVKMTGTAPGVIKGGKIVVKLRKLTVKALPKNMPDEIEVDISGLDLGKSVKVGEVEAKNFVITNSPLNSIATVAIPRALRGAGAAGGDE</sequence>
<evidence type="ECO:0000256" key="5">
    <source>
        <dbReference type="HAMAP-Rule" id="MF_01334"/>
    </source>
</evidence>
<dbReference type="RefSeq" id="WP_320004793.1">
    <property type="nucleotide sequence ID" value="NZ_JAUHJS010000006.1"/>
</dbReference>
<dbReference type="Gene3D" id="2.40.240.10">
    <property type="entry name" value="Ribosomal Protein L25, Chain P"/>
    <property type="match status" value="1"/>
</dbReference>
<protein>
    <recommendedName>
        <fullName evidence="5">Large ribosomal subunit protein bL25</fullName>
    </recommendedName>
    <alternativeName>
        <fullName evidence="5">General stress protein CTC</fullName>
    </alternativeName>
</protein>
<name>A0ABT8F7R1_9BACT</name>
<dbReference type="InterPro" id="IPR020056">
    <property type="entry name" value="Rbsml_bL25/Gln-tRNA_synth_N"/>
</dbReference>
<reference evidence="8" key="1">
    <citation type="submission" date="2023-06" db="EMBL/GenBank/DDBJ databases">
        <title>Cytophagales bacterium Strain LB-30, isolated from soil.</title>
        <authorList>
            <person name="Liu B."/>
        </authorList>
    </citation>
    <scope>NUCLEOTIDE SEQUENCE</scope>
    <source>
        <strain evidence="8">LB-30</strain>
    </source>
</reference>
<dbReference type="InterPro" id="IPR020930">
    <property type="entry name" value="Ribosomal_uL5_bac-type"/>
</dbReference>
<keyword evidence="1 5" id="KW-0699">rRNA-binding</keyword>
<evidence type="ECO:0000259" key="7">
    <source>
        <dbReference type="Pfam" id="PF14693"/>
    </source>
</evidence>
<evidence type="ECO:0000259" key="6">
    <source>
        <dbReference type="Pfam" id="PF01386"/>
    </source>
</evidence>
<dbReference type="HAMAP" id="MF_01334">
    <property type="entry name" value="Ribosomal_bL25_CTC"/>
    <property type="match status" value="1"/>
</dbReference>
<dbReference type="GO" id="GO:0005840">
    <property type="term" value="C:ribosome"/>
    <property type="evidence" value="ECO:0007669"/>
    <property type="project" value="UniProtKB-KW"/>
</dbReference>
<dbReference type="EMBL" id="JAUHJS010000006">
    <property type="protein sequence ID" value="MDN4166256.1"/>
    <property type="molecule type" value="Genomic_DNA"/>
</dbReference>
<comment type="caution">
    <text evidence="8">The sequence shown here is derived from an EMBL/GenBank/DDBJ whole genome shotgun (WGS) entry which is preliminary data.</text>
</comment>
<keyword evidence="9" id="KW-1185">Reference proteome</keyword>
<evidence type="ECO:0000256" key="2">
    <source>
        <dbReference type="ARBA" id="ARBA00022884"/>
    </source>
</evidence>
<feature type="domain" description="Large ribosomal subunit protein bL25 L25" evidence="6">
    <location>
        <begin position="9"/>
        <end position="90"/>
    </location>
</feature>
<keyword evidence="2 5" id="KW-0694">RNA-binding</keyword>
<dbReference type="InterPro" id="IPR029751">
    <property type="entry name" value="Ribosomal_L25_dom"/>
</dbReference>
<dbReference type="PANTHER" id="PTHR33284:SF1">
    <property type="entry name" value="RIBOSOMAL PROTEIN L25_GLN-TRNA SYNTHETASE, ANTI-CODON-BINDING DOMAIN-CONTAINING PROTEIN"/>
    <property type="match status" value="1"/>
</dbReference>
<accession>A0ABT8F7R1</accession>
<dbReference type="SUPFAM" id="SSF50715">
    <property type="entry name" value="Ribosomal protein L25-like"/>
    <property type="match status" value="1"/>
</dbReference>
<dbReference type="Pfam" id="PF01386">
    <property type="entry name" value="Ribosomal_L25p"/>
    <property type="match status" value="1"/>
</dbReference>
<feature type="domain" description="Large ribosomal subunit protein bL25 beta" evidence="7">
    <location>
        <begin position="98"/>
        <end position="180"/>
    </location>
</feature>
<dbReference type="PANTHER" id="PTHR33284">
    <property type="entry name" value="RIBOSOMAL PROTEIN L25/GLN-TRNA SYNTHETASE, ANTI-CODON-BINDING DOMAIN-CONTAINING PROTEIN"/>
    <property type="match status" value="1"/>
</dbReference>
<dbReference type="InterPro" id="IPR020057">
    <property type="entry name" value="Ribosomal_bL25_b-dom"/>
</dbReference>
<evidence type="ECO:0000256" key="3">
    <source>
        <dbReference type="ARBA" id="ARBA00022980"/>
    </source>
</evidence>
<dbReference type="InterPro" id="IPR037121">
    <property type="entry name" value="Ribosomal_bL25_C"/>
</dbReference>
<dbReference type="InterPro" id="IPR011035">
    <property type="entry name" value="Ribosomal_bL25/Gln-tRNA_synth"/>
</dbReference>
<dbReference type="NCBIfam" id="NF004132">
    <property type="entry name" value="PRK05618.2-2"/>
    <property type="match status" value="1"/>
</dbReference>
<proteinExistence type="inferred from homology"/>
<keyword evidence="4 5" id="KW-0687">Ribonucleoprotein</keyword>
<evidence type="ECO:0000313" key="9">
    <source>
        <dbReference type="Proteomes" id="UP001168552"/>
    </source>
</evidence>
<dbReference type="Proteomes" id="UP001168552">
    <property type="component" value="Unassembled WGS sequence"/>
</dbReference>
<comment type="subunit">
    <text evidence="5">Part of the 50S ribosomal subunit; part of the 5S rRNA/L5/L18/L25 subcomplex. Contacts the 5S rRNA. Binds to the 5S rRNA independently of L5 and L18.</text>
</comment>
<dbReference type="Gene3D" id="2.170.120.20">
    <property type="entry name" value="Ribosomal protein L25, beta domain"/>
    <property type="match status" value="1"/>
</dbReference>